<organism evidence="3 4">
    <name type="scientific">Batillaria attramentaria</name>
    <dbReference type="NCBI Taxonomy" id="370345"/>
    <lineage>
        <taxon>Eukaryota</taxon>
        <taxon>Metazoa</taxon>
        <taxon>Spiralia</taxon>
        <taxon>Lophotrochozoa</taxon>
        <taxon>Mollusca</taxon>
        <taxon>Gastropoda</taxon>
        <taxon>Caenogastropoda</taxon>
        <taxon>Sorbeoconcha</taxon>
        <taxon>Cerithioidea</taxon>
        <taxon>Batillariidae</taxon>
        <taxon>Batillaria</taxon>
    </lineage>
</organism>
<feature type="compositionally biased region" description="Low complexity" evidence="2">
    <location>
        <begin position="501"/>
        <end position="515"/>
    </location>
</feature>
<evidence type="ECO:0000256" key="1">
    <source>
        <dbReference type="PROSITE-ProRule" id="PRU00339"/>
    </source>
</evidence>
<name>A0ABD0JLG5_9CAEN</name>
<dbReference type="PROSITE" id="PS50005">
    <property type="entry name" value="TPR"/>
    <property type="match status" value="1"/>
</dbReference>
<keyword evidence="1" id="KW-0802">TPR repeat</keyword>
<feature type="region of interest" description="Disordered" evidence="2">
    <location>
        <begin position="423"/>
        <end position="468"/>
    </location>
</feature>
<dbReference type="SMART" id="SM00028">
    <property type="entry name" value="TPR"/>
    <property type="match status" value="4"/>
</dbReference>
<feature type="compositionally biased region" description="Low complexity" evidence="2">
    <location>
        <begin position="429"/>
        <end position="441"/>
    </location>
</feature>
<dbReference type="PANTHER" id="PTHR16253:SF0">
    <property type="entry name" value="TETRATRICOPEPTIDE REPEAT PROTEIN 22"/>
    <property type="match status" value="1"/>
</dbReference>
<accession>A0ABD0JLG5</accession>
<feature type="compositionally biased region" description="Polar residues" evidence="2">
    <location>
        <begin position="62"/>
        <end position="75"/>
    </location>
</feature>
<reference evidence="3 4" key="1">
    <citation type="journal article" date="2023" name="Sci. Data">
        <title>Genome assembly of the Korean intertidal mud-creeper Batillaria attramentaria.</title>
        <authorList>
            <person name="Patra A.K."/>
            <person name="Ho P.T."/>
            <person name="Jun S."/>
            <person name="Lee S.J."/>
            <person name="Kim Y."/>
            <person name="Won Y.J."/>
        </authorList>
    </citation>
    <scope>NUCLEOTIDE SEQUENCE [LARGE SCALE GENOMIC DNA]</scope>
    <source>
        <strain evidence="3">Wonlab-2016</strain>
    </source>
</reference>
<dbReference type="AlphaFoldDB" id="A0ABD0JLG5"/>
<dbReference type="SUPFAM" id="SSF48452">
    <property type="entry name" value="TPR-like"/>
    <property type="match status" value="2"/>
</dbReference>
<dbReference type="Proteomes" id="UP001519460">
    <property type="component" value="Unassembled WGS sequence"/>
</dbReference>
<evidence type="ECO:0000313" key="3">
    <source>
        <dbReference type="EMBL" id="KAK7475853.1"/>
    </source>
</evidence>
<feature type="repeat" description="TPR" evidence="1">
    <location>
        <begin position="561"/>
        <end position="594"/>
    </location>
</feature>
<dbReference type="Gene3D" id="1.25.40.10">
    <property type="entry name" value="Tetratricopeptide repeat domain"/>
    <property type="match status" value="2"/>
</dbReference>
<proteinExistence type="predicted"/>
<comment type="caution">
    <text evidence="3">The sequence shown here is derived from an EMBL/GenBank/DDBJ whole genome shotgun (WGS) entry which is preliminary data.</text>
</comment>
<dbReference type="InterPro" id="IPR042342">
    <property type="entry name" value="TTC22"/>
</dbReference>
<evidence type="ECO:0000256" key="2">
    <source>
        <dbReference type="SAM" id="MobiDB-lite"/>
    </source>
</evidence>
<feature type="region of interest" description="Disordered" evidence="2">
    <location>
        <begin position="53"/>
        <end position="88"/>
    </location>
</feature>
<dbReference type="InterPro" id="IPR019734">
    <property type="entry name" value="TPR_rpt"/>
</dbReference>
<dbReference type="PANTHER" id="PTHR16253">
    <property type="entry name" value="TETRATRICOPEPTIDE REPEAT PROTEIN 22"/>
    <property type="match status" value="1"/>
</dbReference>
<dbReference type="InterPro" id="IPR011990">
    <property type="entry name" value="TPR-like_helical_dom_sf"/>
</dbReference>
<dbReference type="EMBL" id="JACVVK020000392">
    <property type="protein sequence ID" value="KAK7475853.1"/>
    <property type="molecule type" value="Genomic_DNA"/>
</dbReference>
<feature type="region of interest" description="Disordered" evidence="2">
    <location>
        <begin position="1"/>
        <end position="37"/>
    </location>
</feature>
<feature type="compositionally biased region" description="Polar residues" evidence="2">
    <location>
        <begin position="442"/>
        <end position="459"/>
    </location>
</feature>
<protein>
    <submittedName>
        <fullName evidence="3">Uncharacterized protein</fullName>
    </submittedName>
</protein>
<feature type="region of interest" description="Disordered" evidence="2">
    <location>
        <begin position="494"/>
        <end position="515"/>
    </location>
</feature>
<sequence length="980" mass="110106">MTDFVSPQKSEKAEDTETPGYPAQFHEAQTDSELRHPVLTRVWIPESRRSVTADHIDKQKSDSGMQLTQAESTGGRQQWRQQKQREDEQRKKFFEEVNRFPNLFNLKPLLHPEHRRRAQQLLEKQRDELASGWFQYPMETDRCHNLIVFLLYLVDQTKEALDYCENLGQGSDGDIIRLTNLAVLQWEMGQRKKAKKTLTTLQALSTSSRFPFLKAVAVSEQGHAFTHFGPKYFLRAIDLLREAVRGNSQSEIFLWKYDLAIAIRRHLNVFVYREHSSSSAADLAEEAWNLLNDIRSRCPNQFYRARGLTELALLVSHIKTLMKVCKDRERSGLAKLCEINLFDYIDEALQTDEGQNDHFVLRAAGRLFMYHNKLDKAEEHLSKSLAKKKDNITYQLLAKLSLKRYRWEQRDTGRSFYLARVRDQRSRDQAAPAQAQDRSSAGLSGQGSSENVQMSQSDTAEAAGGAVSAETPTGLAATLLSAVHVSDVPETHLSTNAEQGQSQTESSPISSSQEPVVASSTIRSILKSFAVATDWYDPDDKHIQMAEEYFREARKVNPYNSGVLFDAGRMYQGMNKHRQALDHFQKVVSNKERPMYLANAYEQSGICLLAMSEQSDITPEKRSELVEQAGDMFTSSMRECKRALRDMPGVSAHRAELWDSYPKLIEILKKSGENTGVAGLQQMARVHEEVGMYLEAIKAHQGILDLSAEPQERKEALLGLMRDHCSSDNVPQARAILDVCVDEGHLTESDDADDDELFSQLRDTAVDVYRLSASHALRERIVGDACFCFQSALTLVSLMQNAAHSRPDEQVFGADGSDQEEHVMGNFDVCIFDDADNLAGESEEEAKRVSKASAAVAVSRNDEGTIPGSLSFEGELRLAETATTVVLVLGPGSELSPRMAFLADRALHTHDPDRVLPVIISESPASPPKPLDHHQPFSDPMHLLELDGGDTDKFMDTLPAHRNTVLGLFDYILSHVYSGN</sequence>
<keyword evidence="4" id="KW-1185">Reference proteome</keyword>
<gene>
    <name evidence="3" type="ORF">BaRGS_00032903</name>
</gene>
<evidence type="ECO:0000313" key="4">
    <source>
        <dbReference type="Proteomes" id="UP001519460"/>
    </source>
</evidence>